<dbReference type="EMBL" id="KB030251">
    <property type="protein sequence ID" value="ELK19554.1"/>
    <property type="molecule type" value="Genomic_DNA"/>
</dbReference>
<accession>L5L747</accession>
<name>L5L747_PTEAL</name>
<dbReference type="AlphaFoldDB" id="L5L747"/>
<dbReference type="Proteomes" id="UP000010552">
    <property type="component" value="Unassembled WGS sequence"/>
</dbReference>
<sequence>MLQFKAFLASQPSLPSLRPTHGHGQTPGLPLVMLGQGQPLLTPELRICCACPQLLLSQDRKDDSPTAPDVE</sequence>
<dbReference type="InParanoid" id="L5L747"/>
<gene>
    <name evidence="1" type="ORF">PAL_GLEAN10001770</name>
</gene>
<evidence type="ECO:0000313" key="1">
    <source>
        <dbReference type="EMBL" id="ELK19554.1"/>
    </source>
</evidence>
<evidence type="ECO:0000313" key="2">
    <source>
        <dbReference type="Proteomes" id="UP000010552"/>
    </source>
</evidence>
<proteinExistence type="predicted"/>
<keyword evidence="2" id="KW-1185">Reference proteome</keyword>
<organism evidence="1 2">
    <name type="scientific">Pteropus alecto</name>
    <name type="common">Black flying fox</name>
    <dbReference type="NCBI Taxonomy" id="9402"/>
    <lineage>
        <taxon>Eukaryota</taxon>
        <taxon>Metazoa</taxon>
        <taxon>Chordata</taxon>
        <taxon>Craniata</taxon>
        <taxon>Vertebrata</taxon>
        <taxon>Euteleostomi</taxon>
        <taxon>Mammalia</taxon>
        <taxon>Eutheria</taxon>
        <taxon>Laurasiatheria</taxon>
        <taxon>Chiroptera</taxon>
        <taxon>Yinpterochiroptera</taxon>
        <taxon>Pteropodoidea</taxon>
        <taxon>Pteropodidae</taxon>
        <taxon>Pteropodinae</taxon>
        <taxon>Pteropus</taxon>
    </lineage>
</organism>
<reference evidence="2" key="1">
    <citation type="journal article" date="2013" name="Science">
        <title>Comparative analysis of bat genomes provides insight into the evolution of flight and immunity.</title>
        <authorList>
            <person name="Zhang G."/>
            <person name="Cowled C."/>
            <person name="Shi Z."/>
            <person name="Huang Z."/>
            <person name="Bishop-Lilly K.A."/>
            <person name="Fang X."/>
            <person name="Wynne J.W."/>
            <person name="Xiong Z."/>
            <person name="Baker M.L."/>
            <person name="Zhao W."/>
            <person name="Tachedjian M."/>
            <person name="Zhu Y."/>
            <person name="Zhou P."/>
            <person name="Jiang X."/>
            <person name="Ng J."/>
            <person name="Yang L."/>
            <person name="Wu L."/>
            <person name="Xiao J."/>
            <person name="Feng Y."/>
            <person name="Chen Y."/>
            <person name="Sun X."/>
            <person name="Zhang Y."/>
            <person name="Marsh G.A."/>
            <person name="Crameri G."/>
            <person name="Broder C.C."/>
            <person name="Frey K.G."/>
            <person name="Wang L.F."/>
            <person name="Wang J."/>
        </authorList>
    </citation>
    <scope>NUCLEOTIDE SEQUENCE [LARGE SCALE GENOMIC DNA]</scope>
</reference>
<protein>
    <submittedName>
        <fullName evidence="1">Uncharacterized protein</fullName>
    </submittedName>
</protein>